<dbReference type="STRING" id="109376.A0A0D3CNW1"/>
<protein>
    <submittedName>
        <fullName evidence="2">Uncharacterized protein</fullName>
    </submittedName>
</protein>
<dbReference type="Pfam" id="PF00227">
    <property type="entry name" value="Proteasome"/>
    <property type="match status" value="1"/>
</dbReference>
<evidence type="ECO:0000256" key="1">
    <source>
        <dbReference type="ARBA" id="ARBA00022942"/>
    </source>
</evidence>
<keyword evidence="1" id="KW-0647">Proteasome</keyword>
<dbReference type="InterPro" id="IPR029055">
    <property type="entry name" value="Ntn_hydrolases_N"/>
</dbReference>
<dbReference type="Gene3D" id="3.60.20.10">
    <property type="entry name" value="Glutamine Phosphoribosylpyrophosphate, subunit 1, domain 1"/>
    <property type="match status" value="1"/>
</dbReference>
<dbReference type="AlphaFoldDB" id="A0A0D3CNW1"/>
<reference evidence="2" key="2">
    <citation type="submission" date="2015-03" db="UniProtKB">
        <authorList>
            <consortium name="EnsemblPlants"/>
        </authorList>
    </citation>
    <scope>IDENTIFICATION</scope>
</reference>
<dbReference type="GO" id="GO:0005839">
    <property type="term" value="C:proteasome core complex"/>
    <property type="evidence" value="ECO:0007669"/>
    <property type="project" value="InterPro"/>
</dbReference>
<evidence type="ECO:0000313" key="3">
    <source>
        <dbReference type="Proteomes" id="UP000032141"/>
    </source>
</evidence>
<dbReference type="Proteomes" id="UP000032141">
    <property type="component" value="Chromosome C6"/>
</dbReference>
<organism evidence="2 3">
    <name type="scientific">Brassica oleracea var. oleracea</name>
    <dbReference type="NCBI Taxonomy" id="109376"/>
    <lineage>
        <taxon>Eukaryota</taxon>
        <taxon>Viridiplantae</taxon>
        <taxon>Streptophyta</taxon>
        <taxon>Embryophyta</taxon>
        <taxon>Tracheophyta</taxon>
        <taxon>Spermatophyta</taxon>
        <taxon>Magnoliopsida</taxon>
        <taxon>eudicotyledons</taxon>
        <taxon>Gunneridae</taxon>
        <taxon>Pentapetalae</taxon>
        <taxon>rosids</taxon>
        <taxon>malvids</taxon>
        <taxon>Brassicales</taxon>
        <taxon>Brassicaceae</taxon>
        <taxon>Brassiceae</taxon>
        <taxon>Brassica</taxon>
    </lineage>
</organism>
<evidence type="ECO:0000313" key="2">
    <source>
        <dbReference type="EnsemblPlants" id="Bo6g009250.1"/>
    </source>
</evidence>
<proteinExistence type="predicted"/>
<dbReference type="HOGENOM" id="CLU_2475418_0_0_1"/>
<dbReference type="SUPFAM" id="SSF56235">
    <property type="entry name" value="N-terminal nucleophile aminohydrolases (Ntn hydrolases)"/>
    <property type="match status" value="1"/>
</dbReference>
<sequence length="88" mass="9822">EGKEVNVPIFKVDDHIGVIIAGLTADGRVFSRYMRSESVNHSFTYEPPLPVGRLVVKVHLVFSQVFFRVAKTQQGRGEFLHVGVLPMA</sequence>
<dbReference type="InterPro" id="IPR050115">
    <property type="entry name" value="Proteasome_alpha"/>
</dbReference>
<keyword evidence="3" id="KW-1185">Reference proteome</keyword>
<dbReference type="InterPro" id="IPR001353">
    <property type="entry name" value="Proteasome_sua/b"/>
</dbReference>
<dbReference type="PANTHER" id="PTHR11599">
    <property type="entry name" value="PROTEASOME SUBUNIT ALPHA/BETA"/>
    <property type="match status" value="1"/>
</dbReference>
<accession>A0A0D3CNW1</accession>
<dbReference type="Gramene" id="Bo6g009250.1">
    <property type="protein sequence ID" value="Bo6g009250.1"/>
    <property type="gene ID" value="Bo6g009250"/>
</dbReference>
<dbReference type="OMA" id="SFTYEPP"/>
<dbReference type="GO" id="GO:0051603">
    <property type="term" value="P:proteolysis involved in protein catabolic process"/>
    <property type="evidence" value="ECO:0007669"/>
    <property type="project" value="InterPro"/>
</dbReference>
<dbReference type="eggNOG" id="KOG0863">
    <property type="taxonomic scope" value="Eukaryota"/>
</dbReference>
<name>A0A0D3CNW1_BRAOL</name>
<dbReference type="EnsemblPlants" id="Bo6g009250.1">
    <property type="protein sequence ID" value="Bo6g009250.1"/>
    <property type="gene ID" value="Bo6g009250"/>
</dbReference>
<reference evidence="2 3" key="1">
    <citation type="journal article" date="2014" name="Genome Biol.">
        <title>Transcriptome and methylome profiling reveals relics of genome dominance in the mesopolyploid Brassica oleracea.</title>
        <authorList>
            <person name="Parkin I.A."/>
            <person name="Koh C."/>
            <person name="Tang H."/>
            <person name="Robinson S.J."/>
            <person name="Kagale S."/>
            <person name="Clarke W.E."/>
            <person name="Town C.D."/>
            <person name="Nixon J."/>
            <person name="Krishnakumar V."/>
            <person name="Bidwell S.L."/>
            <person name="Denoeud F."/>
            <person name="Belcram H."/>
            <person name="Links M.G."/>
            <person name="Just J."/>
            <person name="Clarke C."/>
            <person name="Bender T."/>
            <person name="Huebert T."/>
            <person name="Mason A.S."/>
            <person name="Pires J.C."/>
            <person name="Barker G."/>
            <person name="Moore J."/>
            <person name="Walley P.G."/>
            <person name="Manoli S."/>
            <person name="Batley J."/>
            <person name="Edwards D."/>
            <person name="Nelson M.N."/>
            <person name="Wang X."/>
            <person name="Paterson A.H."/>
            <person name="King G."/>
            <person name="Bancroft I."/>
            <person name="Chalhoub B."/>
            <person name="Sharpe A.G."/>
        </authorList>
    </citation>
    <scope>NUCLEOTIDE SEQUENCE</scope>
    <source>
        <strain evidence="2 3">cv. TO1000</strain>
    </source>
</reference>